<sequence>MEKAAFFHEDDYCQIEILPCENLTYCKNKMDEIDGFSEAHRDGDGFTDIFIREDNPISLAERKIPVTRLEQALGPVLKKYDRVLTGYSSYREECKNAGAFVYNENISVFYDVDGDVIHHLWLMLVPYTQEELEKGIEALNALASLGDLILADWGWSVVERLQNQAQIAHYMNQRLKVFSEL</sequence>
<protein>
    <submittedName>
        <fullName evidence="1">Uncharacterized protein</fullName>
    </submittedName>
</protein>
<dbReference type="AlphaFoldDB" id="A0AAV5MYA0"/>
<accession>A0AAV5MYA0</accession>
<keyword evidence="2" id="KW-1185">Reference proteome</keyword>
<evidence type="ECO:0000313" key="1">
    <source>
        <dbReference type="EMBL" id="GKX54290.1"/>
    </source>
</evidence>
<organism evidence="1 2">
    <name type="scientific">Leminorella grimontii</name>
    <dbReference type="NCBI Taxonomy" id="82981"/>
    <lineage>
        <taxon>Bacteria</taxon>
        <taxon>Pseudomonadati</taxon>
        <taxon>Pseudomonadota</taxon>
        <taxon>Gammaproteobacteria</taxon>
        <taxon>Enterobacterales</taxon>
        <taxon>Budviciaceae</taxon>
        <taxon>Leminorella</taxon>
    </lineage>
</organism>
<name>A0AAV5MYA0_9GAMM</name>
<evidence type="ECO:0000313" key="2">
    <source>
        <dbReference type="Proteomes" id="UP001058124"/>
    </source>
</evidence>
<gene>
    <name evidence="1" type="ORF">SOASR030_04020</name>
</gene>
<dbReference type="Proteomes" id="UP001058124">
    <property type="component" value="Unassembled WGS sequence"/>
</dbReference>
<reference evidence="1" key="1">
    <citation type="submission" date="2022-06" db="EMBL/GenBank/DDBJ databases">
        <title>Draft genome sequences of Leminorella grimontii str. JCM5902.</title>
        <authorList>
            <person name="Wakabayashi Y."/>
            <person name="Kojima K."/>
        </authorList>
    </citation>
    <scope>NUCLEOTIDE SEQUENCE</scope>
    <source>
        <strain evidence="1">JCM 5902</strain>
    </source>
</reference>
<comment type="caution">
    <text evidence="1">The sequence shown here is derived from an EMBL/GenBank/DDBJ whole genome shotgun (WGS) entry which is preliminary data.</text>
</comment>
<dbReference type="EMBL" id="BRLH01000001">
    <property type="protein sequence ID" value="GKX54290.1"/>
    <property type="molecule type" value="Genomic_DNA"/>
</dbReference>
<proteinExistence type="predicted"/>
<dbReference type="RefSeq" id="WP_027272872.1">
    <property type="nucleotide sequence ID" value="NZ_BRLH01000001.1"/>
</dbReference>